<name>A0A2P5AUB2_TREOI</name>
<reference evidence="5" key="1">
    <citation type="submission" date="2016-06" db="EMBL/GenBank/DDBJ databases">
        <title>Parallel loss of symbiosis genes in relatives of nitrogen-fixing non-legume Parasponia.</title>
        <authorList>
            <person name="Van Velzen R."/>
            <person name="Holmer R."/>
            <person name="Bu F."/>
            <person name="Rutten L."/>
            <person name="Van Zeijl A."/>
            <person name="Liu W."/>
            <person name="Santuari L."/>
            <person name="Cao Q."/>
            <person name="Sharma T."/>
            <person name="Shen D."/>
            <person name="Roswanjaya Y."/>
            <person name="Wardhani T."/>
            <person name="Kalhor M.S."/>
            <person name="Jansen J."/>
            <person name="Van den Hoogen J."/>
            <person name="Gungor B."/>
            <person name="Hartog M."/>
            <person name="Hontelez J."/>
            <person name="Verver J."/>
            <person name="Yang W.-C."/>
            <person name="Schijlen E."/>
            <person name="Repin R."/>
            <person name="Schilthuizen M."/>
            <person name="Schranz E."/>
            <person name="Heidstra R."/>
            <person name="Miyata K."/>
            <person name="Fedorova E."/>
            <person name="Kohlen W."/>
            <person name="Bisseling T."/>
            <person name="Smit S."/>
            <person name="Geurts R."/>
        </authorList>
    </citation>
    <scope>NUCLEOTIDE SEQUENCE [LARGE SCALE GENOMIC DNA]</scope>
    <source>
        <strain evidence="5">cv. RG33-2</strain>
    </source>
</reference>
<evidence type="ECO:0000313" key="4">
    <source>
        <dbReference type="EMBL" id="PON40137.1"/>
    </source>
</evidence>
<proteinExistence type="inferred from homology"/>
<protein>
    <submittedName>
        <fullName evidence="4">Transferase</fullName>
    </submittedName>
</protein>
<evidence type="ECO:0000313" key="5">
    <source>
        <dbReference type="Proteomes" id="UP000237000"/>
    </source>
</evidence>
<dbReference type="InParanoid" id="A0A2P5AUB2"/>
<comment type="similarity">
    <text evidence="1">Belongs to the plant acyltransferase family.</text>
</comment>
<gene>
    <name evidence="4" type="ORF">TorRG33x02_341120</name>
</gene>
<keyword evidence="3" id="KW-0012">Acyltransferase</keyword>
<evidence type="ECO:0000256" key="2">
    <source>
        <dbReference type="ARBA" id="ARBA00022679"/>
    </source>
</evidence>
<keyword evidence="5" id="KW-1185">Reference proteome</keyword>
<dbReference type="AlphaFoldDB" id="A0A2P5AUB2"/>
<dbReference type="Gene3D" id="3.30.559.10">
    <property type="entry name" value="Chloramphenicol acetyltransferase-like domain"/>
    <property type="match status" value="2"/>
</dbReference>
<sequence>MAEKMKKLVKIITRETIKPCSPTPSDLKSYSLSFLDKLQPPIYIKMVYFYPKNNHGTITTTQQLKKSLSESLARFYPISGRINSNNTTTIECSDEGAEYVEAQFNGVDLSTFLRQPPADPAVLQQFFAAACDSAGAGTWPLLVVQATFFECGGFALGVSISHKLADATTMNIFMKSWAATSARSFGSAPKSIVDPVLDSASYFPARDDLFRFQVSAPKLKKAEVVQRRYVFDKPKLMDLKAKIAGGGDGVQLPTRVEAVVALIAKCMMAASSRPDSSSRGGGGGVDTPPKKFVVFQAVNLRARAEPPFPENLVGNFVGFVNAESEGGVAVQQLVAEMRRGMRDFTEKKAERLRGDSAGEVILECLKEVGDLIGRDNTCGLFFTSWCNSNIYEEVDFGWGKPIWATTPVISDRLNCVTLMDTRGGGVEAWVSLSKEEMDSFERDPQLLAYASRNPSLLL</sequence>
<dbReference type="Pfam" id="PF02458">
    <property type="entry name" value="Transferase"/>
    <property type="match status" value="1"/>
</dbReference>
<dbReference type="PANTHER" id="PTHR31623">
    <property type="entry name" value="F21J9.9"/>
    <property type="match status" value="1"/>
</dbReference>
<dbReference type="STRING" id="63057.A0A2P5AUB2"/>
<keyword evidence="2 4" id="KW-0808">Transferase</keyword>
<comment type="caution">
    <text evidence="4">The sequence shown here is derived from an EMBL/GenBank/DDBJ whole genome shotgun (WGS) entry which is preliminary data.</text>
</comment>
<dbReference type="GO" id="GO:0016746">
    <property type="term" value="F:acyltransferase activity"/>
    <property type="evidence" value="ECO:0007669"/>
    <property type="project" value="UniProtKB-KW"/>
</dbReference>
<dbReference type="EMBL" id="JXTC01000696">
    <property type="protein sequence ID" value="PON40137.1"/>
    <property type="molecule type" value="Genomic_DNA"/>
</dbReference>
<evidence type="ECO:0000256" key="1">
    <source>
        <dbReference type="ARBA" id="ARBA00009861"/>
    </source>
</evidence>
<organism evidence="4 5">
    <name type="scientific">Trema orientale</name>
    <name type="common">Charcoal tree</name>
    <name type="synonym">Celtis orientalis</name>
    <dbReference type="NCBI Taxonomy" id="63057"/>
    <lineage>
        <taxon>Eukaryota</taxon>
        <taxon>Viridiplantae</taxon>
        <taxon>Streptophyta</taxon>
        <taxon>Embryophyta</taxon>
        <taxon>Tracheophyta</taxon>
        <taxon>Spermatophyta</taxon>
        <taxon>Magnoliopsida</taxon>
        <taxon>eudicotyledons</taxon>
        <taxon>Gunneridae</taxon>
        <taxon>Pentapetalae</taxon>
        <taxon>rosids</taxon>
        <taxon>fabids</taxon>
        <taxon>Rosales</taxon>
        <taxon>Cannabaceae</taxon>
        <taxon>Trema</taxon>
    </lineage>
</organism>
<accession>A0A2P5AUB2</accession>
<dbReference type="Proteomes" id="UP000237000">
    <property type="component" value="Unassembled WGS sequence"/>
</dbReference>
<dbReference type="OrthoDB" id="1158952at2759"/>
<dbReference type="PANTHER" id="PTHR31623:SF122">
    <property type="entry name" value="HXXXD-TYPE ACYL-TRANSFERASE FAMILY PROTEIN"/>
    <property type="match status" value="1"/>
</dbReference>
<evidence type="ECO:0000256" key="3">
    <source>
        <dbReference type="ARBA" id="ARBA00023315"/>
    </source>
</evidence>
<dbReference type="InterPro" id="IPR023213">
    <property type="entry name" value="CAT-like_dom_sf"/>
</dbReference>